<feature type="region of interest" description="Disordered" evidence="2">
    <location>
        <begin position="838"/>
        <end position="882"/>
    </location>
</feature>
<dbReference type="InterPro" id="IPR011993">
    <property type="entry name" value="PH-like_dom_sf"/>
</dbReference>
<feature type="region of interest" description="Disordered" evidence="2">
    <location>
        <begin position="2953"/>
        <end position="2974"/>
    </location>
</feature>
<feature type="compositionally biased region" description="Basic and acidic residues" evidence="2">
    <location>
        <begin position="3065"/>
        <end position="3091"/>
    </location>
</feature>
<accession>A0AAV1LEH6</accession>
<feature type="compositionally biased region" description="Basic and acidic residues" evidence="2">
    <location>
        <begin position="751"/>
        <end position="765"/>
    </location>
</feature>
<feature type="compositionally biased region" description="Polar residues" evidence="2">
    <location>
        <begin position="730"/>
        <end position="747"/>
    </location>
</feature>
<protein>
    <recommendedName>
        <fullName evidence="3">PH domain-containing protein</fullName>
    </recommendedName>
</protein>
<feature type="coiled-coil region" evidence="1">
    <location>
        <begin position="2430"/>
        <end position="2457"/>
    </location>
</feature>
<keyword evidence="1" id="KW-0175">Coiled coil</keyword>
<gene>
    <name evidence="4" type="ORF">PARMNEM_LOCUS13624</name>
</gene>
<dbReference type="Gene3D" id="2.30.29.30">
    <property type="entry name" value="Pleckstrin-homology domain (PH domain)/Phosphotyrosine-binding domain (PTB)"/>
    <property type="match status" value="1"/>
</dbReference>
<feature type="compositionally biased region" description="Basic and acidic residues" evidence="2">
    <location>
        <begin position="2778"/>
        <end position="2790"/>
    </location>
</feature>
<feature type="region of interest" description="Disordered" evidence="2">
    <location>
        <begin position="2666"/>
        <end position="2712"/>
    </location>
</feature>
<dbReference type="Proteomes" id="UP001314205">
    <property type="component" value="Unassembled WGS sequence"/>
</dbReference>
<dbReference type="EMBL" id="CAVLGL010000089">
    <property type="protein sequence ID" value="CAK1593915.1"/>
    <property type="molecule type" value="Genomic_DNA"/>
</dbReference>
<reference evidence="4 5" key="1">
    <citation type="submission" date="2023-11" db="EMBL/GenBank/DDBJ databases">
        <authorList>
            <person name="Hedman E."/>
            <person name="Englund M."/>
            <person name="Stromberg M."/>
            <person name="Nyberg Akerstrom W."/>
            <person name="Nylinder S."/>
            <person name="Jareborg N."/>
            <person name="Kallberg Y."/>
            <person name="Kronander E."/>
        </authorList>
    </citation>
    <scope>NUCLEOTIDE SEQUENCE [LARGE SCALE GENOMIC DNA]</scope>
</reference>
<feature type="compositionally biased region" description="Basic residues" evidence="2">
    <location>
        <begin position="2960"/>
        <end position="2974"/>
    </location>
</feature>
<feature type="compositionally biased region" description="Polar residues" evidence="2">
    <location>
        <begin position="2670"/>
        <end position="2682"/>
    </location>
</feature>
<dbReference type="InterPro" id="IPR001849">
    <property type="entry name" value="PH_domain"/>
</dbReference>
<feature type="region of interest" description="Disordered" evidence="2">
    <location>
        <begin position="3065"/>
        <end position="3111"/>
    </location>
</feature>
<feature type="compositionally biased region" description="Polar residues" evidence="2">
    <location>
        <begin position="769"/>
        <end position="780"/>
    </location>
</feature>
<dbReference type="Pfam" id="PF00169">
    <property type="entry name" value="PH"/>
    <property type="match status" value="1"/>
</dbReference>
<evidence type="ECO:0000259" key="3">
    <source>
        <dbReference type="PROSITE" id="PS50003"/>
    </source>
</evidence>
<feature type="compositionally biased region" description="Polar residues" evidence="2">
    <location>
        <begin position="609"/>
        <end position="622"/>
    </location>
</feature>
<evidence type="ECO:0000256" key="2">
    <source>
        <dbReference type="SAM" id="MobiDB-lite"/>
    </source>
</evidence>
<feature type="compositionally biased region" description="Low complexity" evidence="2">
    <location>
        <begin position="623"/>
        <end position="636"/>
    </location>
</feature>
<dbReference type="SUPFAM" id="SSF50729">
    <property type="entry name" value="PH domain-like"/>
    <property type="match status" value="1"/>
</dbReference>
<feature type="compositionally biased region" description="Low complexity" evidence="2">
    <location>
        <begin position="387"/>
        <end position="408"/>
    </location>
</feature>
<feature type="compositionally biased region" description="Basic and acidic residues" evidence="2">
    <location>
        <begin position="1068"/>
        <end position="1082"/>
    </location>
</feature>
<dbReference type="PANTHER" id="PTHR12752">
    <property type="entry name" value="PHOSPHOINOSITOL 3-PHOSPHATE-BINDING PROTEIN"/>
    <property type="match status" value="1"/>
</dbReference>
<proteinExistence type="predicted"/>
<feature type="compositionally biased region" description="Basic and acidic residues" evidence="2">
    <location>
        <begin position="354"/>
        <end position="369"/>
    </location>
</feature>
<feature type="compositionally biased region" description="Polar residues" evidence="2">
    <location>
        <begin position="2239"/>
        <end position="2253"/>
    </location>
</feature>
<feature type="compositionally biased region" description="Low complexity" evidence="2">
    <location>
        <begin position="1979"/>
        <end position="1989"/>
    </location>
</feature>
<feature type="region of interest" description="Disordered" evidence="2">
    <location>
        <begin position="2858"/>
        <end position="2892"/>
    </location>
</feature>
<dbReference type="PANTHER" id="PTHR12752:SF9">
    <property type="entry name" value="KRAMER, ISOFORM I"/>
    <property type="match status" value="1"/>
</dbReference>
<name>A0AAV1LEH6_9NEOP</name>
<feature type="region of interest" description="Disordered" evidence="2">
    <location>
        <begin position="897"/>
        <end position="924"/>
    </location>
</feature>
<feature type="region of interest" description="Disordered" evidence="2">
    <location>
        <begin position="345"/>
        <end position="426"/>
    </location>
</feature>
<feature type="region of interest" description="Disordered" evidence="2">
    <location>
        <begin position="537"/>
        <end position="636"/>
    </location>
</feature>
<evidence type="ECO:0000256" key="1">
    <source>
        <dbReference type="SAM" id="Coils"/>
    </source>
</evidence>
<feature type="region of interest" description="Disordered" evidence="2">
    <location>
        <begin position="1975"/>
        <end position="1998"/>
    </location>
</feature>
<feature type="compositionally biased region" description="Polar residues" evidence="2">
    <location>
        <begin position="838"/>
        <end position="855"/>
    </location>
</feature>
<comment type="caution">
    <text evidence="4">The sequence shown here is derived from an EMBL/GenBank/DDBJ whole genome shotgun (WGS) entry which is preliminary data.</text>
</comment>
<feature type="region of interest" description="Disordered" evidence="2">
    <location>
        <begin position="721"/>
        <end position="798"/>
    </location>
</feature>
<feature type="domain" description="PH" evidence="3">
    <location>
        <begin position="432"/>
        <end position="531"/>
    </location>
</feature>
<feature type="region of interest" description="Disordered" evidence="2">
    <location>
        <begin position="1425"/>
        <end position="1458"/>
    </location>
</feature>
<dbReference type="InterPro" id="IPR057971">
    <property type="entry name" value="PKHA4-7_TBCA"/>
</dbReference>
<dbReference type="CDD" id="cd13248">
    <property type="entry name" value="PH_PEPP1_2_3"/>
    <property type="match status" value="1"/>
</dbReference>
<feature type="compositionally biased region" description="Low complexity" evidence="2">
    <location>
        <begin position="2859"/>
        <end position="2886"/>
    </location>
</feature>
<dbReference type="PROSITE" id="PS50003">
    <property type="entry name" value="PH_DOMAIN"/>
    <property type="match status" value="1"/>
</dbReference>
<feature type="compositionally biased region" description="Basic and acidic residues" evidence="2">
    <location>
        <begin position="1428"/>
        <end position="1451"/>
    </location>
</feature>
<organism evidence="4 5">
    <name type="scientific">Parnassius mnemosyne</name>
    <name type="common">clouded apollo</name>
    <dbReference type="NCBI Taxonomy" id="213953"/>
    <lineage>
        <taxon>Eukaryota</taxon>
        <taxon>Metazoa</taxon>
        <taxon>Ecdysozoa</taxon>
        <taxon>Arthropoda</taxon>
        <taxon>Hexapoda</taxon>
        <taxon>Insecta</taxon>
        <taxon>Pterygota</taxon>
        <taxon>Neoptera</taxon>
        <taxon>Endopterygota</taxon>
        <taxon>Lepidoptera</taxon>
        <taxon>Glossata</taxon>
        <taxon>Ditrysia</taxon>
        <taxon>Papilionoidea</taxon>
        <taxon>Papilionidae</taxon>
        <taxon>Parnassiinae</taxon>
        <taxon>Parnassini</taxon>
        <taxon>Parnassius</taxon>
        <taxon>Driopa</taxon>
    </lineage>
</organism>
<feature type="compositionally biased region" description="Polar residues" evidence="2">
    <location>
        <begin position="2691"/>
        <end position="2702"/>
    </location>
</feature>
<dbReference type="Pfam" id="PF25541">
    <property type="entry name" value="TBCA_PH"/>
    <property type="match status" value="1"/>
</dbReference>
<feature type="compositionally biased region" description="Low complexity" evidence="2">
    <location>
        <begin position="2254"/>
        <end position="2267"/>
    </location>
</feature>
<feature type="compositionally biased region" description="Polar residues" evidence="2">
    <location>
        <begin position="370"/>
        <end position="386"/>
    </location>
</feature>
<evidence type="ECO:0000313" key="4">
    <source>
        <dbReference type="EMBL" id="CAK1593915.1"/>
    </source>
</evidence>
<feature type="region of interest" description="Disordered" evidence="2">
    <location>
        <begin position="1060"/>
        <end position="1082"/>
    </location>
</feature>
<feature type="region of interest" description="Disordered" evidence="2">
    <location>
        <begin position="2778"/>
        <end position="2800"/>
    </location>
</feature>
<evidence type="ECO:0000313" key="5">
    <source>
        <dbReference type="Proteomes" id="UP001314205"/>
    </source>
</evidence>
<dbReference type="SMART" id="SM00233">
    <property type="entry name" value="PH"/>
    <property type="match status" value="1"/>
</dbReference>
<sequence length="3168" mass="359317">MGPWDIDKEGEDTNMASAPAASCINTEHGCVMFDCLLHLWDWLDPPITQSQFAMENKKTVPATQQPLTQQHLMAHHVHADQIYSPQQTPMPIHMATQTSQIQPNSVMHQLLQSQYHSNMNARSPLLENRHELYGTGYNHEYARHYGANDNYNYPQSPPKQERTEIHTDHNVNHDILHNVPKGYNAEVYQDYLKRNPPKDTNQIYQNHQPMYRPNANQYSSKPYLPYSNRIGPQSNTELLRRQYNEIQQMKMQQQLHYQNQAQMHQQQKFAERQLLLQQIHGVQPPPNLQNSIYSDGSYRDLDRYASKNDFKDYELQKDVEGYAKNNEIRQPEKQIRQYQDLNQDTQRQLNQSVDFREADRYRKQEDEKTNSQSPPTDFNNHSQKNNVSVVSPMKSSDSSTPSLKSPSSESRRSSSGNQALRSPIAQRIPSAPVAMSGILYKQGSDGLKVWRKRWFVLSEYCLFYYKSEDEEKLLGSVLLPSYKVSACTAEDKVMRKFAFKLEHANMRTYILAALDQEAMIKWVKLLTMAALMQNSNDQPQINDRMTAKSEDGEEAGPTYANAPPKPRRSNDGYNSPSPDMYDPNYDLLKKPASHYSQGTNNTRYHDYNSYPNSSNQEATYTRSSQPSFSQQQAQYQTKRVYDTHNLSLPLTNTITERLENNQFNTPSMYQSNPQSPYFENRNRNQQQYQAIQDTKTNKDQIYEHRIQRNPFLQDIVQQNETPTRDDDLQNRSNTSVTEQSCPSSGYNESYPEAHTENTSNDKDVYGESNRPSRSGSNVNERLTERRTPDAYGRASSVSTYAKEKVDDYEDLYANENEYGKTYATSPKQNQARDNISISSHKQVQDQNSKSAQEKTFSGPAVLRRKKMQSNGIQPPMPRPHSADFLEYESKNETLNKTVPARAVCDPPRQPQRPKSSLDINSYYDPSSDRYYSEESYAEKMRQSAQYLQQQAVGSRNIQIPLAKYASGLAEKQLNSAYSQFTNNNYESEFGIKRSSRDNLSYNSKYSDIEGLNANWTLKEKEKDYLNRSGSVMSDSSNVSGYIKNVNKFDSNADGFMRSASARLPSSATEREGEKKVQQREESMKRLLEWKQRMLQSPLTRKSTPATISLARSLSHSRQSLRSDQYKSKTYANASYNSYSSDDEEETSGTDLQMRNTQAGRSNSVKVASPNKLQPINPHAPFIAQSNENILIEHNKELLTNENAYENILGENVSIKLNNNTDDSNMQNNESVCECETAKESVDISGYETHESEAESETYIEYTDNDLDEVLLASDTEIKNSEDCNLNECDRKEIDKIFTEEQLKEKSMTPPVRPFGEEHYLPMSPRKTSMLEPAHKTIIQNLSVFDQTMPQSYEDNPYVEMSLGTDEEDMQTYEIVCVNNGKVEPVYMEVKNGTVDENDSENVILRDKSVSDTASNFADTKQQTLKRVSKGEKTKEKSDCSDADDEVSRDMSLDTPFNRMSISDTFRPASYYLSGSRTVLYRQNSSDSEVYPPPPIPSSSPPREELSDEALSKYILDKLDKSDIPQDSSILKMLTNENQKKINAKRRTTSLMIYGSRTAIYDTLTRGEKIRNSRASLANETKKLKEMPSILQDNLTSVQNTCCGIDTESLQSYNADRGSSRLSLESDVSSKFDMTPSNISSEVTSVGSDSIVDLSHMCTLRDIESMIKRRPLSDDSLFEFSSSENNHHNDSVTNIDLDRYLGNLQPFSSDIACENNYENSHVRDLSHGNHLVKNDDAPQTQVCTFAIHQRSSSTPINHHSSSEDKINISSQYRRLEEHVSGYIGSQSSCSSVGLAKSPISFYCKNNDERTLLRKNLNNEPSASKIKEFENEKFAPKCGIDTNASSTSTGFHSRESSTEHSAPYYYSDISSQEHVNILPTSHFLKNTNLHRKLNNQRRRGPLQKKNEISHIHNPIRSNQVLMSDRSFELASTARSVSVEFLSAADKDSDIDTKNIYESTGGKSSKIPESMNLISSLGCKRSSNQNSNDQNSPGDLSGLNRVSLNTSSIQLSSASMSSHCSGNSSNTVYYDAEAEASAYENVLCQGEKHWDEDSLWRDNLRRVSHRHARSMDDLDTVPVEPLSNRSGMDACGMHSIKRIKRNANNKINRYVTYVNSEIQGQISRRKDHYSGLQCMNPEGGEKVDDNDVYVSLAEDSEPCNEQSDEGVYEQLAVGPIENSSLLSDSVVHRCKSQENSRKQFEIDREKLRQWDLMSSGLMKGRAGGAQGVGVGMVVGEVFTDIGTDNTSNEASTTMPATNLETSNNNNSTQQTLSKKAFLGSNTSIGRSNRDANIPVRAVSPRVRWVEEKQSNDHYSSQQMSTSQQNLHALNTAQNSWVTARSPSRTLQQPISAVSPRVRRNIDNDDLQWDVQPIGQGDQLSENPTAGELLGRTHEELVLLLIQLRRRHAATHRSIEQCCTQISSIEDCLSSLKAMEREESLQRLKQLKKQLMDLEHQYEKSKPLVQLVDNMVKLGSLYNRPGSTIERLERNQKLRQKVLAEHALEQQRWLESAAAGKTLETEAARARVAELWALEQELADEAAILQGLKTDKDTIDTLLRGVRSRLDNAPREEIRTQNSGGGLEAELARVHAMLAHNSKKLEQTVADNARLERELQQLRRALQARRANAPAHSAHAPHAAHPTALLEDEVSRVQQLVSALQRQRQELSRAVRHLTQQSRALQTSHDSMPGKRRSTTSWQETNLDTGHTTDHGQSDYDYETTSLVPPGHYEKSHVDVPLYVDTRGPGADVTSPLTSEDMQHNAFSNLSNVEKQEIKTVRIVKRESERRQRDRERSLQPMSDWPGNNITANLDQFLEEELVQPIHHSRASSLPRTDYSKYDDYYTKSQNVDPPNYLRLSEKNMELSPKYPSSPSLSNYDYSRDVSSMSSSYHKSYDRSGYDRTISLSTQYLNSPTDSSRTLTNDPLSKTSSIVSLTRSNMELSPIFKSEAAKQIITEMSGDGHKNGSMHRRQVPKEKRRHYTAPHHLSAKTLNEMPKDVFNQDATSRSLDDADMERALRGGAPDVVRSALPALPALPAHPALPALPARRGPDSIDQLLAAPQKILIPERYIPEKPPELSPEEQQKRQEKVESIKKMLTDSTADSSKSPDGEEKRQRKHLLQMNQILAKQVTEMSKIIAVRALEELPLQDNTEDLDDRSPDVELPIYQQRDNFFT</sequence>
<feature type="region of interest" description="Disordered" evidence="2">
    <location>
        <begin position="2239"/>
        <end position="2267"/>
    </location>
</feature>
<keyword evidence="5" id="KW-1185">Reference proteome</keyword>
<feature type="compositionally biased region" description="Pro residues" evidence="2">
    <location>
        <begin position="1490"/>
        <end position="1499"/>
    </location>
</feature>
<feature type="region of interest" description="Disordered" evidence="2">
    <location>
        <begin position="1482"/>
        <end position="1506"/>
    </location>
</feature>
<dbReference type="InterPro" id="IPR040392">
    <property type="entry name" value="PKHA4-7_PH"/>
</dbReference>